<evidence type="ECO:0000259" key="6">
    <source>
        <dbReference type="PROSITE" id="PS50404"/>
    </source>
</evidence>
<accession>A0A7S2UE44</accession>
<evidence type="ECO:0000259" key="7">
    <source>
        <dbReference type="PROSITE" id="PS50405"/>
    </source>
</evidence>
<dbReference type="InterPro" id="IPR004046">
    <property type="entry name" value="GST_C"/>
</dbReference>
<name>A0A7S2UE44_9STRA</name>
<feature type="domain" description="GST C-terminal" evidence="7">
    <location>
        <begin position="125"/>
        <end position="270"/>
    </location>
</feature>
<dbReference type="PANTHER" id="PTHR11571:SF222">
    <property type="entry name" value="GLUTATHIONE TRANSFERASE"/>
    <property type="match status" value="1"/>
</dbReference>
<sequence length="312" mass="34948">MVPPSPYFPSTDAAGTTVEFTFPNSSSNAPRFGLGYWSIRGLGAPITMMLCAAQQPFTLFLYDILENGDGWTSPYFAAKSTYIKDYKAPLWNLPFCADRTEGRVICQTNAVFAHVARACGFMGGDDTTMSQCEELLSELYDLRNIMTTFAYGGPVGDEDEKLAKNTLAEATKHFKKLEAWLEIQALKSRDREANAKVQKVDVVHLVNGKMSAPDFHLWEMLDQYQGFCDFYGLDNLFEDLPRLKAFKDGFAALPENQFYLKSWLHTELPYNNCMARFGSLPGPQSYEHGKSASLATWRKKGVVAMSPHTSLN</sequence>
<dbReference type="Gene3D" id="1.20.1050.10">
    <property type="match status" value="1"/>
</dbReference>
<evidence type="ECO:0000256" key="1">
    <source>
        <dbReference type="ARBA" id="ARBA00003701"/>
    </source>
</evidence>
<dbReference type="InterPro" id="IPR010987">
    <property type="entry name" value="Glutathione-S-Trfase_C-like"/>
</dbReference>
<dbReference type="GO" id="GO:0004364">
    <property type="term" value="F:glutathione transferase activity"/>
    <property type="evidence" value="ECO:0007669"/>
    <property type="project" value="UniProtKB-EC"/>
</dbReference>
<protein>
    <recommendedName>
        <fullName evidence="3">glutathione transferase</fullName>
        <ecNumber evidence="3">2.5.1.18</ecNumber>
    </recommendedName>
</protein>
<feature type="domain" description="GST N-terminal" evidence="6">
    <location>
        <begin position="30"/>
        <end position="123"/>
    </location>
</feature>
<dbReference type="InterPro" id="IPR050213">
    <property type="entry name" value="GST_superfamily"/>
</dbReference>
<evidence type="ECO:0000256" key="2">
    <source>
        <dbReference type="ARBA" id="ARBA00005861"/>
    </source>
</evidence>
<evidence type="ECO:0000313" key="8">
    <source>
        <dbReference type="EMBL" id="CAD9817057.1"/>
    </source>
</evidence>
<dbReference type="PROSITE" id="PS50404">
    <property type="entry name" value="GST_NTER"/>
    <property type="match status" value="1"/>
</dbReference>
<dbReference type="InterPro" id="IPR004045">
    <property type="entry name" value="Glutathione_S-Trfase_N"/>
</dbReference>
<dbReference type="GO" id="GO:0006749">
    <property type="term" value="P:glutathione metabolic process"/>
    <property type="evidence" value="ECO:0007669"/>
    <property type="project" value="TreeGrafter"/>
</dbReference>
<organism evidence="8">
    <name type="scientific">Attheya septentrionalis</name>
    <dbReference type="NCBI Taxonomy" id="420275"/>
    <lineage>
        <taxon>Eukaryota</taxon>
        <taxon>Sar</taxon>
        <taxon>Stramenopiles</taxon>
        <taxon>Ochrophyta</taxon>
        <taxon>Bacillariophyta</taxon>
        <taxon>Coscinodiscophyceae</taxon>
        <taxon>Chaetocerotophycidae</taxon>
        <taxon>Chaetocerotales</taxon>
        <taxon>Attheyaceae</taxon>
        <taxon>Attheya</taxon>
    </lineage>
</organism>
<keyword evidence="4" id="KW-0808">Transferase</keyword>
<dbReference type="SUPFAM" id="SSF52833">
    <property type="entry name" value="Thioredoxin-like"/>
    <property type="match status" value="1"/>
</dbReference>
<proteinExistence type="inferred from homology"/>
<dbReference type="Gene3D" id="3.40.30.10">
    <property type="entry name" value="Glutaredoxin"/>
    <property type="match status" value="1"/>
</dbReference>
<dbReference type="EMBL" id="HBHQ01013375">
    <property type="protein sequence ID" value="CAD9817057.1"/>
    <property type="molecule type" value="Transcribed_RNA"/>
</dbReference>
<comment type="function">
    <text evidence="1">Conjugation of reduced glutathione to a wide number of exogenous and endogenous hydrophobic electrophiles.</text>
</comment>
<dbReference type="AlphaFoldDB" id="A0A7S2UE44"/>
<comment type="similarity">
    <text evidence="2">Belongs to the GST superfamily. Mu family.</text>
</comment>
<dbReference type="Pfam" id="PF14497">
    <property type="entry name" value="GST_C_3"/>
    <property type="match status" value="1"/>
</dbReference>
<comment type="catalytic activity">
    <reaction evidence="5">
        <text>RX + glutathione = an S-substituted glutathione + a halide anion + H(+)</text>
        <dbReference type="Rhea" id="RHEA:16437"/>
        <dbReference type="ChEBI" id="CHEBI:15378"/>
        <dbReference type="ChEBI" id="CHEBI:16042"/>
        <dbReference type="ChEBI" id="CHEBI:17792"/>
        <dbReference type="ChEBI" id="CHEBI:57925"/>
        <dbReference type="ChEBI" id="CHEBI:90779"/>
        <dbReference type="EC" id="2.5.1.18"/>
    </reaction>
</comment>
<dbReference type="PROSITE" id="PS50405">
    <property type="entry name" value="GST_CTER"/>
    <property type="match status" value="1"/>
</dbReference>
<dbReference type="InterPro" id="IPR036249">
    <property type="entry name" value="Thioredoxin-like_sf"/>
</dbReference>
<evidence type="ECO:0000256" key="4">
    <source>
        <dbReference type="ARBA" id="ARBA00022679"/>
    </source>
</evidence>
<gene>
    <name evidence="8" type="ORF">ASEP1449_LOCUS8889</name>
</gene>
<dbReference type="SUPFAM" id="SSF47616">
    <property type="entry name" value="GST C-terminal domain-like"/>
    <property type="match status" value="1"/>
</dbReference>
<evidence type="ECO:0000256" key="3">
    <source>
        <dbReference type="ARBA" id="ARBA00012452"/>
    </source>
</evidence>
<dbReference type="EC" id="2.5.1.18" evidence="3"/>
<dbReference type="PANTHER" id="PTHR11571">
    <property type="entry name" value="GLUTATHIONE S-TRANSFERASE"/>
    <property type="match status" value="1"/>
</dbReference>
<reference evidence="8" key="1">
    <citation type="submission" date="2021-01" db="EMBL/GenBank/DDBJ databases">
        <authorList>
            <person name="Corre E."/>
            <person name="Pelletier E."/>
            <person name="Niang G."/>
            <person name="Scheremetjew M."/>
            <person name="Finn R."/>
            <person name="Kale V."/>
            <person name="Holt S."/>
            <person name="Cochrane G."/>
            <person name="Meng A."/>
            <person name="Brown T."/>
            <person name="Cohen L."/>
        </authorList>
    </citation>
    <scope>NUCLEOTIDE SEQUENCE</scope>
    <source>
        <strain evidence="8">CCMP2084</strain>
    </source>
</reference>
<evidence type="ECO:0000256" key="5">
    <source>
        <dbReference type="ARBA" id="ARBA00047960"/>
    </source>
</evidence>
<dbReference type="InterPro" id="IPR036282">
    <property type="entry name" value="Glutathione-S-Trfase_C_sf"/>
</dbReference>